<dbReference type="EMBL" id="JAAONZ010000002">
    <property type="protein sequence ID" value="NHO64466.1"/>
    <property type="molecule type" value="Genomic_DNA"/>
</dbReference>
<dbReference type="Proteomes" id="UP000787472">
    <property type="component" value="Unassembled WGS sequence"/>
</dbReference>
<evidence type="ECO:0000313" key="1">
    <source>
        <dbReference type="EMBL" id="NHO64466.1"/>
    </source>
</evidence>
<comment type="caution">
    <text evidence="1">The sequence shown here is derived from an EMBL/GenBank/DDBJ whole genome shotgun (WGS) entry which is preliminary data.</text>
</comment>
<dbReference type="InterPro" id="IPR027417">
    <property type="entry name" value="P-loop_NTPase"/>
</dbReference>
<sequence length="305" mass="34990">MKKLILHIGCEKTGSTSIQNFLNVNRGGLERDNKILLPTSLGKDNHIQLAVYACDEDKGLSRFLKRGQDLNSARLPIEEKFRNEVLKSNCDTVLISNEWLHSRIRSREEFSRLKCLFENLFDDVTVIMYVRRQDKMAISLYSTSLKSGNHLPFQFPVVNPNGRLPYYYDFFEIYKNWAGEFGPGNVRIRFFERCSLKEGDVVKDFICSLGINNKNFKFLKEKNTSLSNLGVSIMRVVNRLISLGGRFVHPRLAKTIRGIVSYIFSGTPALTSSQECAAFNKKFSTSNTKLKLLYEKDCSEIINIR</sequence>
<evidence type="ECO:0008006" key="3">
    <source>
        <dbReference type="Google" id="ProtNLM"/>
    </source>
</evidence>
<accession>A0A9E5JTY0</accession>
<reference evidence="1" key="1">
    <citation type="submission" date="2020-03" db="EMBL/GenBank/DDBJ databases">
        <authorList>
            <person name="Guo F."/>
        </authorList>
    </citation>
    <scope>NUCLEOTIDE SEQUENCE</scope>
    <source>
        <strain evidence="1">JCM 30134</strain>
    </source>
</reference>
<organism evidence="1 2">
    <name type="scientific">Pseudomaricurvus hydrocarbonicus</name>
    <dbReference type="NCBI Taxonomy" id="1470433"/>
    <lineage>
        <taxon>Bacteria</taxon>
        <taxon>Pseudomonadati</taxon>
        <taxon>Pseudomonadota</taxon>
        <taxon>Gammaproteobacteria</taxon>
        <taxon>Cellvibrionales</taxon>
        <taxon>Cellvibrionaceae</taxon>
        <taxon>Pseudomaricurvus</taxon>
    </lineage>
</organism>
<keyword evidence="2" id="KW-1185">Reference proteome</keyword>
<evidence type="ECO:0000313" key="2">
    <source>
        <dbReference type="Proteomes" id="UP000787472"/>
    </source>
</evidence>
<dbReference type="Gene3D" id="3.40.50.300">
    <property type="entry name" value="P-loop containing nucleotide triphosphate hydrolases"/>
    <property type="match status" value="1"/>
</dbReference>
<dbReference type="SUPFAM" id="SSF52540">
    <property type="entry name" value="P-loop containing nucleoside triphosphate hydrolases"/>
    <property type="match status" value="1"/>
</dbReference>
<name>A0A9E5JTY0_9GAMM</name>
<gene>
    <name evidence="1" type="ORF">G8770_02765</name>
</gene>
<proteinExistence type="predicted"/>
<dbReference type="AlphaFoldDB" id="A0A9E5JTY0"/>
<dbReference type="RefSeq" id="WP_167181545.1">
    <property type="nucleotide sequence ID" value="NZ_JAAONZ010000002.1"/>
</dbReference>
<protein>
    <recommendedName>
        <fullName evidence="3">Sulfotransferase domain-containing protein</fullName>
    </recommendedName>
</protein>